<sequence>MAIVHGDIVGAEAWLAAGFSGDPDLMRIYQSGADQYIEFAIATGALPPGTRRDKSDPESEWIRAMHKTALLAINHGVKEKTLGTYLGVPAWKAGAIINAHKAAYGVYWHWAEEHVKQGKKRGYVSTDFGWKLDVEHCQYNTILNFPQQSACGEVLRAACVFLCDRGWGPCLSAPHHDAIYMHVR</sequence>
<dbReference type="InterPro" id="IPR001098">
    <property type="entry name" value="DNA-dir_DNA_pol_A_palm_dom"/>
</dbReference>
<name>A0A2U3L2G5_9BACT</name>
<dbReference type="InterPro" id="IPR043502">
    <property type="entry name" value="DNA/RNA_pol_sf"/>
</dbReference>
<dbReference type="GO" id="GO:0003887">
    <property type="term" value="F:DNA-directed DNA polymerase activity"/>
    <property type="evidence" value="ECO:0007669"/>
    <property type="project" value="InterPro"/>
</dbReference>
<evidence type="ECO:0000313" key="3">
    <source>
        <dbReference type="Proteomes" id="UP000238701"/>
    </source>
</evidence>
<reference evidence="3" key="1">
    <citation type="submission" date="2018-02" db="EMBL/GenBank/DDBJ databases">
        <authorList>
            <person name="Hausmann B."/>
        </authorList>
    </citation>
    <scope>NUCLEOTIDE SEQUENCE [LARGE SCALE GENOMIC DNA]</scope>
    <source>
        <strain evidence="3">Peat soil MAG SbA1</strain>
    </source>
</reference>
<protein>
    <recommendedName>
        <fullName evidence="1">DNA-directed DNA polymerase family A palm domain-containing protein</fullName>
    </recommendedName>
</protein>
<dbReference type="Gene3D" id="1.10.150.20">
    <property type="entry name" value="5' to 3' exonuclease, C-terminal subdomain"/>
    <property type="match status" value="1"/>
</dbReference>
<dbReference type="GO" id="GO:0006260">
    <property type="term" value="P:DNA replication"/>
    <property type="evidence" value="ECO:0007669"/>
    <property type="project" value="InterPro"/>
</dbReference>
<proteinExistence type="predicted"/>
<evidence type="ECO:0000313" key="2">
    <source>
        <dbReference type="EMBL" id="SPF46114.1"/>
    </source>
</evidence>
<dbReference type="AlphaFoldDB" id="A0A2U3L2G5"/>
<gene>
    <name evidence="2" type="ORF">SBA1_630063</name>
</gene>
<feature type="domain" description="DNA-directed DNA polymerase family A palm" evidence="1">
    <location>
        <begin position="4"/>
        <end position="138"/>
    </location>
</feature>
<dbReference type="Proteomes" id="UP000238701">
    <property type="component" value="Unassembled WGS sequence"/>
</dbReference>
<accession>A0A2U3L2G5</accession>
<dbReference type="Pfam" id="PF00476">
    <property type="entry name" value="DNA_pol_A"/>
    <property type="match status" value="1"/>
</dbReference>
<organism evidence="2 3">
    <name type="scientific">Candidatus Sulfotelmatobacter kueseliae</name>
    <dbReference type="NCBI Taxonomy" id="2042962"/>
    <lineage>
        <taxon>Bacteria</taxon>
        <taxon>Pseudomonadati</taxon>
        <taxon>Acidobacteriota</taxon>
        <taxon>Terriglobia</taxon>
        <taxon>Terriglobales</taxon>
        <taxon>Candidatus Korobacteraceae</taxon>
        <taxon>Candidatus Sulfotelmatobacter</taxon>
    </lineage>
</organism>
<dbReference type="SUPFAM" id="SSF56672">
    <property type="entry name" value="DNA/RNA polymerases"/>
    <property type="match status" value="1"/>
</dbReference>
<dbReference type="GO" id="GO:0003677">
    <property type="term" value="F:DNA binding"/>
    <property type="evidence" value="ECO:0007669"/>
    <property type="project" value="InterPro"/>
</dbReference>
<dbReference type="EMBL" id="OMOD01000159">
    <property type="protein sequence ID" value="SPF46114.1"/>
    <property type="molecule type" value="Genomic_DNA"/>
</dbReference>
<evidence type="ECO:0000259" key="1">
    <source>
        <dbReference type="Pfam" id="PF00476"/>
    </source>
</evidence>